<sequence length="468" mass="53429">MAKKGLILDLIYICVTVLVLCIITGKPLYLPLLSTVSIAVFHFFKLKHESIFSYSLLVITYSYWLSVSEPGWQERIGWILMVSEGWIIGLKYPLNNRIMGICGKIFLKLFLGYYYHFDMVSTSLAAYIPLFAHRFYSYKDPEDYDASKMVFHETTKGLILTNTHQVIASNKAAQNIFPSFSDLFELNPTISSSPPFLKLLMTKSSGLYKKASNLYEISCSPVTIKEKSLILITISDITSISKEYAKIYSAEKYYKKFSHELRVPLDELCNAIEPGEQINKEFSKSLQLVTNAVNSFEDVVNLKLGREIKRNIVKVSIEDEAEKICHALENIAKKKAVTLTWKVENSLKKICEIDLMRVKECIIAAAKYAINFAVYRDQIVMNFRQNNEKEVLFTVQGKFSEQKSYDLKLLRLITPLIGSAPVKLTETTLSFSFYYTDDVERYFTSKSDENISLRGLSFSNISSSASKH</sequence>
<dbReference type="Proteomes" id="UP001162131">
    <property type="component" value="Unassembled WGS sequence"/>
</dbReference>
<evidence type="ECO:0000313" key="2">
    <source>
        <dbReference type="EMBL" id="CAG9335043.1"/>
    </source>
</evidence>
<gene>
    <name evidence="2" type="ORF">BSTOLATCC_MIC62624</name>
</gene>
<feature type="transmembrane region" description="Helical" evidence="1">
    <location>
        <begin position="106"/>
        <end position="128"/>
    </location>
</feature>
<keyword evidence="3" id="KW-1185">Reference proteome</keyword>
<keyword evidence="1" id="KW-0812">Transmembrane</keyword>
<dbReference type="AlphaFoldDB" id="A0AAU9KDS4"/>
<proteinExistence type="predicted"/>
<keyword evidence="1" id="KW-0472">Membrane</keyword>
<evidence type="ECO:0000256" key="1">
    <source>
        <dbReference type="SAM" id="Phobius"/>
    </source>
</evidence>
<feature type="transmembrane region" description="Helical" evidence="1">
    <location>
        <begin position="46"/>
        <end position="64"/>
    </location>
</feature>
<organism evidence="2 3">
    <name type="scientific">Blepharisma stoltei</name>
    <dbReference type="NCBI Taxonomy" id="1481888"/>
    <lineage>
        <taxon>Eukaryota</taxon>
        <taxon>Sar</taxon>
        <taxon>Alveolata</taxon>
        <taxon>Ciliophora</taxon>
        <taxon>Postciliodesmatophora</taxon>
        <taxon>Heterotrichea</taxon>
        <taxon>Heterotrichida</taxon>
        <taxon>Blepharismidae</taxon>
        <taxon>Blepharisma</taxon>
    </lineage>
</organism>
<accession>A0AAU9KDS4</accession>
<comment type="caution">
    <text evidence="2">The sequence shown here is derived from an EMBL/GenBank/DDBJ whole genome shotgun (WGS) entry which is preliminary data.</text>
</comment>
<feature type="transmembrane region" description="Helical" evidence="1">
    <location>
        <begin position="6"/>
        <end position="25"/>
    </location>
</feature>
<evidence type="ECO:0000313" key="3">
    <source>
        <dbReference type="Proteomes" id="UP001162131"/>
    </source>
</evidence>
<protein>
    <submittedName>
        <fullName evidence="2">Uncharacterized protein</fullName>
    </submittedName>
</protein>
<keyword evidence="1" id="KW-1133">Transmembrane helix</keyword>
<name>A0AAU9KDS4_9CILI</name>
<dbReference type="EMBL" id="CAJZBQ010000060">
    <property type="protein sequence ID" value="CAG9335043.1"/>
    <property type="molecule type" value="Genomic_DNA"/>
</dbReference>
<reference evidence="2" key="1">
    <citation type="submission" date="2021-09" db="EMBL/GenBank/DDBJ databases">
        <authorList>
            <consortium name="AG Swart"/>
            <person name="Singh M."/>
            <person name="Singh A."/>
            <person name="Seah K."/>
            <person name="Emmerich C."/>
        </authorList>
    </citation>
    <scope>NUCLEOTIDE SEQUENCE</scope>
    <source>
        <strain evidence="2">ATCC30299</strain>
    </source>
</reference>